<reference evidence="2" key="1">
    <citation type="submission" date="2016-12" db="EMBL/GenBank/DDBJ databases">
        <authorList>
            <person name="Brunel B."/>
        </authorList>
    </citation>
    <scope>NUCLEOTIDE SEQUENCE [LARGE SCALE GENOMIC DNA]</scope>
</reference>
<protein>
    <submittedName>
        <fullName evidence="1">Uncharacterized protein</fullName>
    </submittedName>
</protein>
<gene>
    <name evidence="1" type="ORF">BQ8482_570042</name>
</gene>
<evidence type="ECO:0000313" key="2">
    <source>
        <dbReference type="Proteomes" id="UP000245698"/>
    </source>
</evidence>
<keyword evidence="2" id="KW-1185">Reference proteome</keyword>
<accession>A0A2P9AUV3</accession>
<dbReference type="EMBL" id="FUIG01000067">
    <property type="protein sequence ID" value="SJM34985.1"/>
    <property type="molecule type" value="Genomic_DNA"/>
</dbReference>
<sequence length="47" mass="5121">MLGTSIASPARKLLELSDPQPVTNDIILRILHLVLIEIRATDNLGKA</sequence>
<dbReference type="AlphaFoldDB" id="A0A2P9AUV3"/>
<name>A0A2P9AUV3_9HYPH</name>
<proteinExistence type="predicted"/>
<dbReference type="Proteomes" id="UP000245698">
    <property type="component" value="Unassembled WGS sequence"/>
</dbReference>
<organism evidence="1 2">
    <name type="scientific">Mesorhizobium delmotii</name>
    <dbReference type="NCBI Taxonomy" id="1631247"/>
    <lineage>
        <taxon>Bacteria</taxon>
        <taxon>Pseudomonadati</taxon>
        <taxon>Pseudomonadota</taxon>
        <taxon>Alphaproteobacteria</taxon>
        <taxon>Hyphomicrobiales</taxon>
        <taxon>Phyllobacteriaceae</taxon>
        <taxon>Mesorhizobium</taxon>
    </lineage>
</organism>
<evidence type="ECO:0000313" key="1">
    <source>
        <dbReference type="EMBL" id="SJM34985.1"/>
    </source>
</evidence>